<comment type="caution">
    <text evidence="7">The sequence shown here is derived from an EMBL/GenBank/DDBJ whole genome shotgun (WGS) entry which is preliminary data.</text>
</comment>
<evidence type="ECO:0000313" key="8">
    <source>
        <dbReference type="Proteomes" id="UP000254000"/>
    </source>
</evidence>
<dbReference type="GO" id="GO:0042597">
    <property type="term" value="C:periplasmic space"/>
    <property type="evidence" value="ECO:0007669"/>
    <property type="project" value="UniProtKB-SubCell"/>
</dbReference>
<dbReference type="SUPFAM" id="SSF48230">
    <property type="entry name" value="Chondroitin AC/alginate lyase"/>
    <property type="match status" value="1"/>
</dbReference>
<dbReference type="InterPro" id="IPR031680">
    <property type="entry name" value="Hepar_II_III_N"/>
</dbReference>
<dbReference type="OrthoDB" id="9763014at2"/>
<protein>
    <submittedName>
        <fullName evidence="7">Uncharacterized protein</fullName>
    </submittedName>
</protein>
<keyword evidence="4" id="KW-0456">Lyase</keyword>
<gene>
    <name evidence="7" type="ORF">C1877_13160</name>
</gene>
<dbReference type="InterPro" id="IPR008929">
    <property type="entry name" value="Chondroitin_lyas"/>
</dbReference>
<organism evidence="7 8">
    <name type="scientific">Gordonibacter pamelaeae</name>
    <dbReference type="NCBI Taxonomy" id="471189"/>
    <lineage>
        <taxon>Bacteria</taxon>
        <taxon>Bacillati</taxon>
        <taxon>Actinomycetota</taxon>
        <taxon>Coriobacteriia</taxon>
        <taxon>Eggerthellales</taxon>
        <taxon>Eggerthellaceae</taxon>
        <taxon>Gordonibacter</taxon>
    </lineage>
</organism>
<evidence type="ECO:0000256" key="3">
    <source>
        <dbReference type="ARBA" id="ARBA00022764"/>
    </source>
</evidence>
<reference evidence="7 8" key="1">
    <citation type="journal article" date="2018" name="Elife">
        <title>Discovery and characterization of a prevalent human gut bacterial enzyme sufficient for the inactivation of a family of plant toxins.</title>
        <authorList>
            <person name="Koppel N."/>
            <person name="Bisanz J.E."/>
            <person name="Pandelia M.E."/>
            <person name="Turnbaugh P.J."/>
            <person name="Balskus E.P."/>
        </authorList>
    </citation>
    <scope>NUCLEOTIDE SEQUENCE [LARGE SCALE GENOMIC DNA]</scope>
    <source>
        <strain evidence="7 8">3C</strain>
    </source>
</reference>
<dbReference type="Pfam" id="PF16889">
    <property type="entry name" value="Hepar_II_III_N"/>
    <property type="match status" value="1"/>
</dbReference>
<name>A0A369LV04_9ACTN</name>
<evidence type="ECO:0000256" key="2">
    <source>
        <dbReference type="ARBA" id="ARBA00022729"/>
    </source>
</evidence>
<dbReference type="PANTHER" id="PTHR39210">
    <property type="entry name" value="HEPARIN-SULFATE LYASE"/>
    <property type="match status" value="1"/>
</dbReference>
<dbReference type="InterPro" id="IPR012480">
    <property type="entry name" value="Hepar_II_III_C"/>
</dbReference>
<sequence>MVQRICRRLAVAVANRTTRKVKRQIYKSSSSAIRQKASCLGNELAEGFNGHIFVDSGSAGFKSFDIEIRRAAERIIGGSFVLFGEWFDLPRDITVEDEWRTDFVAGYRFPDGPYDAIKPESGVADIKVPWEYGRMQYLLPLAAAFRQTGDARFLDCYRAKVGSFASVNPMGRGVQWTCTMEVGIRVFNLLSSYELLRCGLCEDDPMHTVIAELAFCHGEHIWANLETSARLQENNHYIADLLGLAAVVAAYPNLPKARKWGEYTHNELMRCVRKQVLDDGCCFERSTRYTRLMGEMLFFAGKCFAETPYKLPAEYFERLSILGRFLDAVTNKDGRSLQVGDNDSGRVVCISPERYDDLRLVSRLVDREIGPDAPDEAFFAEEELLYGASGRVACFPSWRGGARTFYDAGMALARYGDWSLGFFASDGFVDESEPGHTHNDKLSFTLGFKGVPFFVDPGSGVYTRDPKVRNILRGTAQHSTLRFGNLEQNEFRGLFGYTRCGGASLDVAEADGTVVFRGVTDCWATRLGVTHKRVVEVGSEGVAVKDDVEGAAPAVVATRSFVLAPEVDVSVVGRKEAVLTCRGVSVVFCAESDISVREGLYSPHYGAVIKSSILDVPFEYGRTNVITVREILNED</sequence>
<keyword evidence="2" id="KW-0732">Signal</keyword>
<dbReference type="RefSeq" id="WP_041239415.1">
    <property type="nucleotide sequence ID" value="NZ_CABMMS010000009.1"/>
</dbReference>
<evidence type="ECO:0000256" key="4">
    <source>
        <dbReference type="ARBA" id="ARBA00023239"/>
    </source>
</evidence>
<dbReference type="GeneID" id="78360643"/>
<keyword evidence="3" id="KW-0574">Periplasm</keyword>
<dbReference type="AlphaFoldDB" id="A0A369LV04"/>
<dbReference type="PANTHER" id="PTHR39210:SF1">
    <property type="entry name" value="HEPARIN-SULFATE LYASE"/>
    <property type="match status" value="1"/>
</dbReference>
<feature type="domain" description="Heparin-sulfate lyase N-terminal" evidence="6">
    <location>
        <begin position="125"/>
        <end position="317"/>
    </location>
</feature>
<dbReference type="Gene3D" id="2.70.98.70">
    <property type="match status" value="1"/>
</dbReference>
<dbReference type="Gene3D" id="1.50.10.100">
    <property type="entry name" value="Chondroitin AC/alginate lyase"/>
    <property type="match status" value="1"/>
</dbReference>
<evidence type="ECO:0000313" key="7">
    <source>
        <dbReference type="EMBL" id="RDB62459.1"/>
    </source>
</evidence>
<dbReference type="Proteomes" id="UP000254000">
    <property type="component" value="Unassembled WGS sequence"/>
</dbReference>
<accession>A0A369LV04</accession>
<evidence type="ECO:0000259" key="5">
    <source>
        <dbReference type="Pfam" id="PF07940"/>
    </source>
</evidence>
<comment type="subcellular location">
    <subcellularLocation>
        <location evidence="1">Periplasm</location>
    </subcellularLocation>
</comment>
<proteinExistence type="predicted"/>
<feature type="domain" description="Heparinase II/III-like C-terminal" evidence="5">
    <location>
        <begin position="403"/>
        <end position="620"/>
    </location>
</feature>
<keyword evidence="8" id="KW-1185">Reference proteome</keyword>
<evidence type="ECO:0000259" key="6">
    <source>
        <dbReference type="Pfam" id="PF16889"/>
    </source>
</evidence>
<dbReference type="GO" id="GO:0016829">
    <property type="term" value="F:lyase activity"/>
    <property type="evidence" value="ECO:0007669"/>
    <property type="project" value="UniProtKB-KW"/>
</dbReference>
<evidence type="ECO:0000256" key="1">
    <source>
        <dbReference type="ARBA" id="ARBA00004418"/>
    </source>
</evidence>
<dbReference type="Pfam" id="PF07940">
    <property type="entry name" value="Hepar_II_III_C"/>
    <property type="match status" value="1"/>
</dbReference>
<dbReference type="EMBL" id="PPTS01000009">
    <property type="protein sequence ID" value="RDB62459.1"/>
    <property type="molecule type" value="Genomic_DNA"/>
</dbReference>